<proteinExistence type="predicted"/>
<evidence type="ECO:0000313" key="2">
    <source>
        <dbReference type="Proteomes" id="UP000717696"/>
    </source>
</evidence>
<comment type="caution">
    <text evidence="1">The sequence shown here is derived from an EMBL/GenBank/DDBJ whole genome shotgun (WGS) entry which is preliminary data.</text>
</comment>
<keyword evidence="2" id="KW-1185">Reference proteome</keyword>
<dbReference type="Proteomes" id="UP000717696">
    <property type="component" value="Unassembled WGS sequence"/>
</dbReference>
<name>A0A9P9F3H1_9HYPO</name>
<accession>A0A9P9F3H1</accession>
<reference evidence="1" key="1">
    <citation type="journal article" date="2021" name="Nat. Commun.">
        <title>Genetic determinants of endophytism in the Arabidopsis root mycobiome.</title>
        <authorList>
            <person name="Mesny F."/>
            <person name="Miyauchi S."/>
            <person name="Thiergart T."/>
            <person name="Pickel B."/>
            <person name="Atanasova L."/>
            <person name="Karlsson M."/>
            <person name="Huettel B."/>
            <person name="Barry K.W."/>
            <person name="Haridas S."/>
            <person name="Chen C."/>
            <person name="Bauer D."/>
            <person name="Andreopoulos W."/>
            <person name="Pangilinan J."/>
            <person name="LaButti K."/>
            <person name="Riley R."/>
            <person name="Lipzen A."/>
            <person name="Clum A."/>
            <person name="Drula E."/>
            <person name="Henrissat B."/>
            <person name="Kohler A."/>
            <person name="Grigoriev I.V."/>
            <person name="Martin F.M."/>
            <person name="Hacquard S."/>
        </authorList>
    </citation>
    <scope>NUCLEOTIDE SEQUENCE</scope>
    <source>
        <strain evidence="1">MPI-CAGE-AT-0021</strain>
    </source>
</reference>
<dbReference type="EMBL" id="JAGMUU010000006">
    <property type="protein sequence ID" value="KAH7150540.1"/>
    <property type="molecule type" value="Genomic_DNA"/>
</dbReference>
<evidence type="ECO:0000313" key="1">
    <source>
        <dbReference type="EMBL" id="KAH7150540.1"/>
    </source>
</evidence>
<sequence length="175" mass="19414">MSSAPFCWGASSALRGCVLVRQAPNFHTITTATAYFSIRCVVILLHVRHTQHFHADKIVTCKNEYEYCLGAWLLFECWAPLQVLCSVLFPRVRIEPAPRADLTAKTLMTCLPCFPGGGETTSYRNAPRHKSMTALKLNGEEEAASDEQIVMRRLANSAVSFSSHCITSSGFSMPR</sequence>
<protein>
    <submittedName>
        <fullName evidence="1">Uncharacterized protein</fullName>
    </submittedName>
</protein>
<gene>
    <name evidence="1" type="ORF">B0J13DRAFT_290269</name>
</gene>
<organism evidence="1 2">
    <name type="scientific">Dactylonectria estremocensis</name>
    <dbReference type="NCBI Taxonomy" id="1079267"/>
    <lineage>
        <taxon>Eukaryota</taxon>
        <taxon>Fungi</taxon>
        <taxon>Dikarya</taxon>
        <taxon>Ascomycota</taxon>
        <taxon>Pezizomycotina</taxon>
        <taxon>Sordariomycetes</taxon>
        <taxon>Hypocreomycetidae</taxon>
        <taxon>Hypocreales</taxon>
        <taxon>Nectriaceae</taxon>
        <taxon>Dactylonectria</taxon>
    </lineage>
</organism>
<dbReference type="AlphaFoldDB" id="A0A9P9F3H1"/>